<organism evidence="2 3">
    <name type="scientific">Chitinophaga rupis</name>
    <dbReference type="NCBI Taxonomy" id="573321"/>
    <lineage>
        <taxon>Bacteria</taxon>
        <taxon>Pseudomonadati</taxon>
        <taxon>Bacteroidota</taxon>
        <taxon>Chitinophagia</taxon>
        <taxon>Chitinophagales</taxon>
        <taxon>Chitinophagaceae</taxon>
        <taxon>Chitinophaga</taxon>
    </lineage>
</organism>
<gene>
    <name evidence="2" type="ORF">SAMN04488505_10221</name>
</gene>
<dbReference type="AlphaFoldDB" id="A0A1H7P8A0"/>
<reference evidence="2 3" key="1">
    <citation type="submission" date="2016-10" db="EMBL/GenBank/DDBJ databases">
        <authorList>
            <person name="de Groot N.N."/>
        </authorList>
    </citation>
    <scope>NUCLEOTIDE SEQUENCE [LARGE SCALE GENOMIC DNA]</scope>
    <source>
        <strain evidence="2 3">DSM 21039</strain>
    </source>
</reference>
<dbReference type="Gene3D" id="3.40.1580.10">
    <property type="entry name" value="SMI1/KNR4-like"/>
    <property type="match status" value="1"/>
</dbReference>
<dbReference type="Pfam" id="PF09346">
    <property type="entry name" value="SMI1_KNR4"/>
    <property type="match status" value="1"/>
</dbReference>
<proteinExistence type="predicted"/>
<dbReference type="Proteomes" id="UP000198984">
    <property type="component" value="Unassembled WGS sequence"/>
</dbReference>
<dbReference type="OrthoDB" id="8611998at2"/>
<dbReference type="InterPro" id="IPR018958">
    <property type="entry name" value="Knr4/Smi1-like_dom"/>
</dbReference>
<dbReference type="EMBL" id="FOBB01000002">
    <property type="protein sequence ID" value="SEL31839.1"/>
    <property type="molecule type" value="Genomic_DNA"/>
</dbReference>
<keyword evidence="3" id="KW-1185">Reference proteome</keyword>
<evidence type="ECO:0000313" key="3">
    <source>
        <dbReference type="Proteomes" id="UP000198984"/>
    </source>
</evidence>
<sequence length="200" mass="23594">MSRQHLFGIIKQVVDKYFDFMEEIRGNQYIAEEVPDAMADHRHLPDDEEITYWKPLPSTVTDTQLYLLEEFLGSQLPPSYKAFLQYLHFIELPLGLPRISFFKSIPDDWLDSMKEWIIGYPAELMDHGYLPIADYSDYGVVCFDSHGTTQPDVDYPLVWLDHEDNYTKPRPLAANFVELFEKLDVQLDKWIVRKRAERDN</sequence>
<dbReference type="SUPFAM" id="SSF160631">
    <property type="entry name" value="SMI1/KNR4-like"/>
    <property type="match status" value="1"/>
</dbReference>
<name>A0A1H7P8A0_9BACT</name>
<evidence type="ECO:0000259" key="1">
    <source>
        <dbReference type="Pfam" id="PF09346"/>
    </source>
</evidence>
<dbReference type="InterPro" id="IPR037883">
    <property type="entry name" value="Knr4/Smi1-like_sf"/>
</dbReference>
<evidence type="ECO:0000313" key="2">
    <source>
        <dbReference type="EMBL" id="SEL31839.1"/>
    </source>
</evidence>
<feature type="domain" description="Knr4/Smi1-like" evidence="1">
    <location>
        <begin position="60"/>
        <end position="181"/>
    </location>
</feature>
<accession>A0A1H7P8A0</accession>
<dbReference type="RefSeq" id="WP_143080931.1">
    <property type="nucleotide sequence ID" value="NZ_FOBB01000002.1"/>
</dbReference>
<protein>
    <submittedName>
        <fullName evidence="2">SMI1-KNR4 cell-wall</fullName>
    </submittedName>
</protein>